<dbReference type="InterPro" id="IPR011047">
    <property type="entry name" value="Quinoprotein_ADH-like_sf"/>
</dbReference>
<evidence type="ECO:0008006" key="4">
    <source>
        <dbReference type="Google" id="ProtNLM"/>
    </source>
</evidence>
<comment type="caution">
    <text evidence="2">The sequence shown here is derived from an EMBL/GenBank/DDBJ whole genome shotgun (WGS) entry which is preliminary data.</text>
</comment>
<reference evidence="2" key="1">
    <citation type="submission" date="2021-01" db="EMBL/GenBank/DDBJ databases">
        <title>Whole genome shotgun sequence of Virgisporangium ochraceum NBRC 16418.</title>
        <authorList>
            <person name="Komaki H."/>
            <person name="Tamura T."/>
        </authorList>
    </citation>
    <scope>NUCLEOTIDE SEQUENCE</scope>
    <source>
        <strain evidence="2">NBRC 16418</strain>
    </source>
</reference>
<dbReference type="InterPro" id="IPR015943">
    <property type="entry name" value="WD40/YVTN_repeat-like_dom_sf"/>
</dbReference>
<protein>
    <recommendedName>
        <fullName evidence="4">WD40 repeat domain-containing protein</fullName>
    </recommendedName>
</protein>
<organism evidence="2 3">
    <name type="scientific">Virgisporangium ochraceum</name>
    <dbReference type="NCBI Taxonomy" id="65505"/>
    <lineage>
        <taxon>Bacteria</taxon>
        <taxon>Bacillati</taxon>
        <taxon>Actinomycetota</taxon>
        <taxon>Actinomycetes</taxon>
        <taxon>Micromonosporales</taxon>
        <taxon>Micromonosporaceae</taxon>
        <taxon>Virgisporangium</taxon>
    </lineage>
</organism>
<proteinExistence type="predicted"/>
<dbReference type="SUPFAM" id="SSF50998">
    <property type="entry name" value="Quinoprotein alcohol dehydrogenase-like"/>
    <property type="match status" value="1"/>
</dbReference>
<dbReference type="RefSeq" id="WP_203929570.1">
    <property type="nucleotide sequence ID" value="NZ_BOPH01000067.1"/>
</dbReference>
<sequence>MPGSVDVAVVEGRPVAVTAGYADRLIRIWDLAAGAEIEALPGHVGHPRSVAFAHLAGGPVAVSTDGDGVMLLWDADPAGVAGAPPAGRNRRGAGASTGRPDRA</sequence>
<feature type="region of interest" description="Disordered" evidence="1">
    <location>
        <begin position="79"/>
        <end position="103"/>
    </location>
</feature>
<dbReference type="AlphaFoldDB" id="A0A8J4ECF5"/>
<keyword evidence="3" id="KW-1185">Reference proteome</keyword>
<name>A0A8J4ECF5_9ACTN</name>
<gene>
    <name evidence="2" type="ORF">Voc01_045580</name>
</gene>
<evidence type="ECO:0000313" key="3">
    <source>
        <dbReference type="Proteomes" id="UP000635606"/>
    </source>
</evidence>
<accession>A0A8J4ECF5</accession>
<dbReference type="Proteomes" id="UP000635606">
    <property type="component" value="Unassembled WGS sequence"/>
</dbReference>
<evidence type="ECO:0000313" key="2">
    <source>
        <dbReference type="EMBL" id="GIJ69641.1"/>
    </source>
</evidence>
<dbReference type="Gene3D" id="2.130.10.10">
    <property type="entry name" value="YVTN repeat-like/Quinoprotein amine dehydrogenase"/>
    <property type="match status" value="1"/>
</dbReference>
<dbReference type="EMBL" id="BOPH01000067">
    <property type="protein sequence ID" value="GIJ69641.1"/>
    <property type="molecule type" value="Genomic_DNA"/>
</dbReference>
<evidence type="ECO:0000256" key="1">
    <source>
        <dbReference type="SAM" id="MobiDB-lite"/>
    </source>
</evidence>